<dbReference type="EMBL" id="PKSG01000314">
    <property type="protein sequence ID" value="POR36577.1"/>
    <property type="molecule type" value="Genomic_DNA"/>
</dbReference>
<feature type="region of interest" description="Disordered" evidence="1">
    <location>
        <begin position="168"/>
        <end position="264"/>
    </location>
</feature>
<evidence type="ECO:0000313" key="4">
    <source>
        <dbReference type="Proteomes" id="UP000237481"/>
    </source>
</evidence>
<dbReference type="PANTHER" id="PTHR13182:SF8">
    <property type="entry name" value="CYTOPLASMIC 60S SUBUNIT BIOGENESIS FACTOR ZNF622"/>
    <property type="match status" value="1"/>
</dbReference>
<dbReference type="PANTHER" id="PTHR13182">
    <property type="entry name" value="ZINC FINGER PROTEIN 622"/>
    <property type="match status" value="1"/>
</dbReference>
<feature type="compositionally biased region" description="Polar residues" evidence="1">
    <location>
        <begin position="231"/>
        <end position="241"/>
    </location>
</feature>
<feature type="compositionally biased region" description="Basic residues" evidence="1">
    <location>
        <begin position="206"/>
        <end position="221"/>
    </location>
</feature>
<dbReference type="AlphaFoldDB" id="A0A2S4L2F2"/>
<dbReference type="Proteomes" id="UP000237481">
    <property type="component" value="Unassembled WGS sequence"/>
</dbReference>
<dbReference type="InterPro" id="IPR040025">
    <property type="entry name" value="Znf622/Rei1/Reh1"/>
</dbReference>
<gene>
    <name evidence="3" type="ORF">TPAR_03253</name>
</gene>
<name>A0A2S4L2F2_9HYPO</name>
<comment type="caution">
    <text evidence="3">The sequence shown here is derived from an EMBL/GenBank/DDBJ whole genome shotgun (WGS) entry which is preliminary data.</text>
</comment>
<dbReference type="GO" id="GO:0030687">
    <property type="term" value="C:preribosome, large subunit precursor"/>
    <property type="evidence" value="ECO:0007669"/>
    <property type="project" value="TreeGrafter"/>
</dbReference>
<evidence type="ECO:0000259" key="2">
    <source>
        <dbReference type="Pfam" id="PF12756"/>
    </source>
</evidence>
<feature type="domain" description="ZN622/Rei1/Reh1 zinc finger C2H2-type" evidence="2">
    <location>
        <begin position="75"/>
        <end position="171"/>
    </location>
</feature>
<proteinExistence type="predicted"/>
<organism evidence="3 4">
    <name type="scientific">Tolypocladium paradoxum</name>
    <dbReference type="NCBI Taxonomy" id="94208"/>
    <lineage>
        <taxon>Eukaryota</taxon>
        <taxon>Fungi</taxon>
        <taxon>Dikarya</taxon>
        <taxon>Ascomycota</taxon>
        <taxon>Pezizomycotina</taxon>
        <taxon>Sordariomycetes</taxon>
        <taxon>Hypocreomycetidae</taxon>
        <taxon>Hypocreales</taxon>
        <taxon>Ophiocordycipitaceae</taxon>
        <taxon>Tolypocladium</taxon>
    </lineage>
</organism>
<dbReference type="OrthoDB" id="19329at2759"/>
<keyword evidence="4" id="KW-1185">Reference proteome</keyword>
<reference evidence="3 4" key="1">
    <citation type="submission" date="2018-01" db="EMBL/GenBank/DDBJ databases">
        <title>Harnessing the power of phylogenomics to disentangle the directionality and signatures of interkingdom host jumping in the parasitic fungal genus Tolypocladium.</title>
        <authorList>
            <person name="Quandt C.A."/>
            <person name="Patterson W."/>
            <person name="Spatafora J.W."/>
        </authorList>
    </citation>
    <scope>NUCLEOTIDE SEQUENCE [LARGE SCALE GENOMIC DNA]</scope>
    <source>
        <strain evidence="3 4">NRBC 100945</strain>
    </source>
</reference>
<evidence type="ECO:0000256" key="1">
    <source>
        <dbReference type="SAM" id="MobiDB-lite"/>
    </source>
</evidence>
<dbReference type="Pfam" id="PF12756">
    <property type="entry name" value="zf-C2H2_2"/>
    <property type="match status" value="1"/>
</dbReference>
<feature type="region of interest" description="Disordered" evidence="1">
    <location>
        <begin position="1"/>
        <end position="22"/>
    </location>
</feature>
<sequence length="328" mass="36901">MTGNSGARHEDKLSPSSSSEAFVSLEKKEDDLDLNYGDCHKASDTTHIEDGLSLLSVDEGSLDARKPDVQFEPAQCLFCKCRSTDLDENLEHMFERHGLLIPDGDRLIVDSETLIEYFHLVIFGYFECLYCGSQRSNVQAAQQHMTGKGHCKIDISNEDSEFRDFYDFNSASEDSDGEREDAKPGRSNATFVDMDKSMRLPSGKVLSHRTQGRPRLPRHGIPRTEAAGASSIRQPRTSFGISQPEPESTPDHGEPSQSKSKRVARREATILNQIASLRDSDRRSLMHLPVAQQRAMVLRGKKHVEQARRDENEMVLKIQLKANRSLKK</sequence>
<dbReference type="InterPro" id="IPR041661">
    <property type="entry name" value="ZN622/Rei1/Reh1_Znf-C2H2"/>
</dbReference>
<protein>
    <recommendedName>
        <fullName evidence="2">ZN622/Rei1/Reh1 zinc finger C2H2-type domain-containing protein</fullName>
    </recommendedName>
</protein>
<dbReference type="STRING" id="94208.A0A2S4L2F2"/>
<accession>A0A2S4L2F2</accession>
<dbReference type="GO" id="GO:0042273">
    <property type="term" value="P:ribosomal large subunit biogenesis"/>
    <property type="evidence" value="ECO:0007669"/>
    <property type="project" value="TreeGrafter"/>
</dbReference>
<evidence type="ECO:0000313" key="3">
    <source>
        <dbReference type="EMBL" id="POR36577.1"/>
    </source>
</evidence>